<dbReference type="InterPro" id="IPR020422">
    <property type="entry name" value="TYR_PHOSPHATASE_DUAL_dom"/>
</dbReference>
<dbReference type="InterPro" id="IPR052449">
    <property type="entry name" value="STYX-Interacting_Phosphatase"/>
</dbReference>
<dbReference type="Proteomes" id="UP001150907">
    <property type="component" value="Unassembled WGS sequence"/>
</dbReference>
<dbReference type="PANTHER" id="PTHR46588:SF1">
    <property type="entry name" value="SERINE_THREONINE_TYROSINE-INTERACTING PROTEIN"/>
    <property type="match status" value="1"/>
</dbReference>
<proteinExistence type="inferred from homology"/>
<evidence type="ECO:0000256" key="1">
    <source>
        <dbReference type="ARBA" id="ARBA00009649"/>
    </source>
</evidence>
<protein>
    <submittedName>
        <fullName evidence="5">Uncharacterized protein</fullName>
    </submittedName>
</protein>
<dbReference type="GO" id="GO:0005654">
    <property type="term" value="C:nucleoplasm"/>
    <property type="evidence" value="ECO:0007669"/>
    <property type="project" value="TreeGrafter"/>
</dbReference>
<feature type="domain" description="Tyrosine specific protein phosphatases" evidence="4">
    <location>
        <begin position="105"/>
        <end position="173"/>
    </location>
</feature>
<evidence type="ECO:0000313" key="5">
    <source>
        <dbReference type="EMBL" id="KAJ2005050.1"/>
    </source>
</evidence>
<name>A0A9W8EKE4_9FUNG</name>
<comment type="caution">
    <text evidence="5">The sequence shown here is derived from an EMBL/GenBank/DDBJ whole genome shotgun (WGS) entry which is preliminary data.</text>
</comment>
<keyword evidence="6" id="KW-1185">Reference proteome</keyword>
<dbReference type="SUPFAM" id="SSF52799">
    <property type="entry name" value="(Phosphotyrosine protein) phosphatases II"/>
    <property type="match status" value="1"/>
</dbReference>
<dbReference type="OrthoDB" id="2017893at2759"/>
<dbReference type="InterPro" id="IPR029021">
    <property type="entry name" value="Prot-tyrosine_phosphatase-like"/>
</dbReference>
<dbReference type="GO" id="GO:0005737">
    <property type="term" value="C:cytoplasm"/>
    <property type="evidence" value="ECO:0007669"/>
    <property type="project" value="TreeGrafter"/>
</dbReference>
<dbReference type="Gene3D" id="3.90.190.10">
    <property type="entry name" value="Protein tyrosine phosphatase superfamily"/>
    <property type="match status" value="1"/>
</dbReference>
<dbReference type="InterPro" id="IPR000340">
    <property type="entry name" value="Dual-sp_phosphatase_cat-dom"/>
</dbReference>
<feature type="compositionally biased region" description="Acidic residues" evidence="2">
    <location>
        <begin position="212"/>
        <end position="222"/>
    </location>
</feature>
<evidence type="ECO:0000256" key="2">
    <source>
        <dbReference type="SAM" id="MobiDB-lite"/>
    </source>
</evidence>
<evidence type="ECO:0000259" key="3">
    <source>
        <dbReference type="PROSITE" id="PS50054"/>
    </source>
</evidence>
<feature type="region of interest" description="Disordered" evidence="2">
    <location>
        <begin position="191"/>
        <end position="238"/>
    </location>
</feature>
<comment type="similarity">
    <text evidence="1">Belongs to the protein-tyrosine phosphatase family. Non-receptor class subfamily.</text>
</comment>
<dbReference type="InterPro" id="IPR000387">
    <property type="entry name" value="Tyr_Pase_dom"/>
</dbReference>
<sequence>MEPGIVHQAIKWPEVPAIGMGPINLHPPQWTHEDRYSGQAVLPHMFIGPYHLVRNLEFIQQHGIEYVLCIRDPSERLFLRETALPGVEFCFLDVPADVNKTSIIPHFGQANQLIRQITGQGKTILLCCSDGIDKSASFLTAYLMNTYSLAAVDAITFVQNRRYCATPSPYGYRLKLMEYELICSAEKSSAAQQLSPGGGGSGDPKCSRRREDDDENMGEDQGSESRTIATAFSCKRAR</sequence>
<dbReference type="Pfam" id="PF00782">
    <property type="entry name" value="DSPc"/>
    <property type="match status" value="1"/>
</dbReference>
<dbReference type="PANTHER" id="PTHR46588">
    <property type="entry name" value="SERINE/THREONINE/TYROSINE-INTERACTING PROTEIN"/>
    <property type="match status" value="1"/>
</dbReference>
<dbReference type="GO" id="GO:1990444">
    <property type="term" value="F:F-box domain binding"/>
    <property type="evidence" value="ECO:0007669"/>
    <property type="project" value="TreeGrafter"/>
</dbReference>
<evidence type="ECO:0000313" key="6">
    <source>
        <dbReference type="Proteomes" id="UP001150907"/>
    </source>
</evidence>
<dbReference type="SMART" id="SM00195">
    <property type="entry name" value="DSPc"/>
    <property type="match status" value="1"/>
</dbReference>
<dbReference type="PROSITE" id="PS50056">
    <property type="entry name" value="TYR_PHOSPHATASE_2"/>
    <property type="match status" value="1"/>
</dbReference>
<gene>
    <name evidence="5" type="ORF">H4R26_002169</name>
</gene>
<dbReference type="GO" id="GO:0140096">
    <property type="term" value="F:catalytic activity, acting on a protein"/>
    <property type="evidence" value="ECO:0007669"/>
    <property type="project" value="UniProtKB-ARBA"/>
</dbReference>
<dbReference type="PROSITE" id="PS50054">
    <property type="entry name" value="TYR_PHOSPHATASE_DUAL"/>
    <property type="match status" value="1"/>
</dbReference>
<dbReference type="GO" id="GO:0062026">
    <property type="term" value="P:negative regulation of SCF-dependent proteasomal ubiquitin-dependent catabolic process"/>
    <property type="evidence" value="ECO:0007669"/>
    <property type="project" value="TreeGrafter"/>
</dbReference>
<dbReference type="GO" id="GO:0070372">
    <property type="term" value="P:regulation of ERK1 and ERK2 cascade"/>
    <property type="evidence" value="ECO:0007669"/>
    <property type="project" value="TreeGrafter"/>
</dbReference>
<reference evidence="5" key="1">
    <citation type="submission" date="2022-07" db="EMBL/GenBank/DDBJ databases">
        <title>Phylogenomic reconstructions and comparative analyses of Kickxellomycotina fungi.</title>
        <authorList>
            <person name="Reynolds N.K."/>
            <person name="Stajich J.E."/>
            <person name="Barry K."/>
            <person name="Grigoriev I.V."/>
            <person name="Crous P."/>
            <person name="Smith M.E."/>
        </authorList>
    </citation>
    <scope>NUCLEOTIDE SEQUENCE</scope>
    <source>
        <strain evidence="5">IMI 214461</strain>
    </source>
</reference>
<dbReference type="EMBL" id="JANBQF010000121">
    <property type="protein sequence ID" value="KAJ2005050.1"/>
    <property type="molecule type" value="Genomic_DNA"/>
</dbReference>
<evidence type="ECO:0000259" key="4">
    <source>
        <dbReference type="PROSITE" id="PS50056"/>
    </source>
</evidence>
<organism evidence="5 6">
    <name type="scientific">Coemansia thaxteri</name>
    <dbReference type="NCBI Taxonomy" id="2663907"/>
    <lineage>
        <taxon>Eukaryota</taxon>
        <taxon>Fungi</taxon>
        <taxon>Fungi incertae sedis</taxon>
        <taxon>Zoopagomycota</taxon>
        <taxon>Kickxellomycotina</taxon>
        <taxon>Kickxellomycetes</taxon>
        <taxon>Kickxellales</taxon>
        <taxon>Kickxellaceae</taxon>
        <taxon>Coemansia</taxon>
    </lineage>
</organism>
<accession>A0A9W8EKE4</accession>
<dbReference type="AlphaFoldDB" id="A0A9W8EKE4"/>
<feature type="domain" description="Tyrosine-protein phosphatase" evidence="3">
    <location>
        <begin position="35"/>
        <end position="185"/>
    </location>
</feature>